<keyword evidence="5" id="KW-0732">Signal</keyword>
<dbReference type="InterPro" id="IPR009056">
    <property type="entry name" value="Cyt_c-like_dom"/>
</dbReference>
<dbReference type="Gene3D" id="1.10.760.10">
    <property type="entry name" value="Cytochrome c-like domain"/>
    <property type="match status" value="2"/>
</dbReference>
<dbReference type="GO" id="GO:0046872">
    <property type="term" value="F:metal ion binding"/>
    <property type="evidence" value="ECO:0007669"/>
    <property type="project" value="UniProtKB-KW"/>
</dbReference>
<evidence type="ECO:0000256" key="1">
    <source>
        <dbReference type="ARBA" id="ARBA00022617"/>
    </source>
</evidence>
<protein>
    <submittedName>
        <fullName evidence="7">Cytochrome c553</fullName>
    </submittedName>
</protein>
<reference evidence="7 8" key="1">
    <citation type="submission" date="2016-03" db="EMBL/GenBank/DDBJ databases">
        <title>Deep-sea bacteria in the southern Pacific.</title>
        <authorList>
            <person name="Tang K."/>
        </authorList>
    </citation>
    <scope>NUCLEOTIDE SEQUENCE [LARGE SCALE GENOMIC DNA]</scope>
    <source>
        <strain evidence="7 8">JLT2016</strain>
    </source>
</reference>
<feature type="domain" description="Cytochrome c" evidence="6">
    <location>
        <begin position="143"/>
        <end position="233"/>
    </location>
</feature>
<name>A0A1U7D3A4_9RHOB</name>
<dbReference type="InterPro" id="IPR006311">
    <property type="entry name" value="TAT_signal"/>
</dbReference>
<evidence type="ECO:0000313" key="7">
    <source>
        <dbReference type="EMBL" id="APX22550.1"/>
    </source>
</evidence>
<keyword evidence="2 4" id="KW-0479">Metal-binding</keyword>
<dbReference type="KEGG" id="tpro:Ga0080559_TMP1754"/>
<feature type="chain" id="PRO_5012662529" evidence="5">
    <location>
        <begin position="20"/>
        <end position="253"/>
    </location>
</feature>
<sequence precursor="true">MTRPNARPALLALALGAAAAGPVATQEAPGAAQAAEHYAGIAADADVSLAEPLVQGTSESGDNPWACASCHGAQGEGAETVPRLAGLPAGYIVKQLHDYASGARKNENMQYVVARLDDNEMAALGAYYSELVAPASAAPSLGGDMALGRKLALEGAWGVDMPSCFSCHGPAGWGVEQAFPPIAGQHAAYINTQLANWKSGRRANAPVRLMHAVAAVMSSDDMAAVSDYLASLPPVQPAGEQAIPVSARETEDE</sequence>
<evidence type="ECO:0000256" key="3">
    <source>
        <dbReference type="ARBA" id="ARBA00023004"/>
    </source>
</evidence>
<dbReference type="RefSeq" id="WP_128549307.1">
    <property type="nucleotide sequence ID" value="NZ_BMEW01000004.1"/>
</dbReference>
<organism evidence="7 8">
    <name type="scientific">Salipiger profundus</name>
    <dbReference type="NCBI Taxonomy" id="1229727"/>
    <lineage>
        <taxon>Bacteria</taxon>
        <taxon>Pseudomonadati</taxon>
        <taxon>Pseudomonadota</taxon>
        <taxon>Alphaproteobacteria</taxon>
        <taxon>Rhodobacterales</taxon>
        <taxon>Roseobacteraceae</taxon>
        <taxon>Salipiger</taxon>
    </lineage>
</organism>
<dbReference type="PANTHER" id="PTHR33751">
    <property type="entry name" value="CBB3-TYPE CYTOCHROME C OXIDASE SUBUNIT FIXP"/>
    <property type="match status" value="1"/>
</dbReference>
<dbReference type="PROSITE" id="PS51318">
    <property type="entry name" value="TAT"/>
    <property type="match status" value="1"/>
</dbReference>
<dbReference type="PANTHER" id="PTHR33751:SF11">
    <property type="entry name" value="BLL4483 PROTEIN"/>
    <property type="match status" value="1"/>
</dbReference>
<dbReference type="GO" id="GO:0009055">
    <property type="term" value="F:electron transfer activity"/>
    <property type="evidence" value="ECO:0007669"/>
    <property type="project" value="InterPro"/>
</dbReference>
<dbReference type="Proteomes" id="UP000186559">
    <property type="component" value="Chromosome"/>
</dbReference>
<dbReference type="Pfam" id="PF00034">
    <property type="entry name" value="Cytochrom_C"/>
    <property type="match status" value="2"/>
</dbReference>
<dbReference type="PROSITE" id="PS51007">
    <property type="entry name" value="CYTC"/>
    <property type="match status" value="2"/>
</dbReference>
<feature type="signal peptide" evidence="5">
    <location>
        <begin position="1"/>
        <end position="19"/>
    </location>
</feature>
<evidence type="ECO:0000313" key="8">
    <source>
        <dbReference type="Proteomes" id="UP000186559"/>
    </source>
</evidence>
<keyword evidence="8" id="KW-1185">Reference proteome</keyword>
<accession>A0A1U7D3A4</accession>
<dbReference type="InterPro" id="IPR036909">
    <property type="entry name" value="Cyt_c-like_dom_sf"/>
</dbReference>
<dbReference type="STRING" id="1229727.Ga0080559_TMP1754"/>
<dbReference type="GO" id="GO:0020037">
    <property type="term" value="F:heme binding"/>
    <property type="evidence" value="ECO:0007669"/>
    <property type="project" value="InterPro"/>
</dbReference>
<evidence type="ECO:0000256" key="5">
    <source>
        <dbReference type="SAM" id="SignalP"/>
    </source>
</evidence>
<dbReference type="EMBL" id="CP014796">
    <property type="protein sequence ID" value="APX22550.1"/>
    <property type="molecule type" value="Genomic_DNA"/>
</dbReference>
<evidence type="ECO:0000259" key="6">
    <source>
        <dbReference type="PROSITE" id="PS51007"/>
    </source>
</evidence>
<keyword evidence="1 4" id="KW-0349">Heme</keyword>
<dbReference type="SUPFAM" id="SSF46626">
    <property type="entry name" value="Cytochrome c"/>
    <property type="match status" value="2"/>
</dbReference>
<feature type="domain" description="Cytochrome c" evidence="6">
    <location>
        <begin position="45"/>
        <end position="132"/>
    </location>
</feature>
<proteinExistence type="predicted"/>
<keyword evidence="3 4" id="KW-0408">Iron</keyword>
<dbReference type="InterPro" id="IPR050597">
    <property type="entry name" value="Cytochrome_c_Oxidase_Subunit"/>
</dbReference>
<gene>
    <name evidence="7" type="ORF">Ga0080559_TMP1754</name>
</gene>
<dbReference type="AlphaFoldDB" id="A0A1U7D3A4"/>
<evidence type="ECO:0000256" key="4">
    <source>
        <dbReference type="PROSITE-ProRule" id="PRU00433"/>
    </source>
</evidence>
<evidence type="ECO:0000256" key="2">
    <source>
        <dbReference type="ARBA" id="ARBA00022723"/>
    </source>
</evidence>